<proteinExistence type="predicted"/>
<organism evidence="2 3">
    <name type="scientific">Phyllosticta citricarpa</name>
    <dbReference type="NCBI Taxonomy" id="55181"/>
    <lineage>
        <taxon>Eukaryota</taxon>
        <taxon>Fungi</taxon>
        <taxon>Dikarya</taxon>
        <taxon>Ascomycota</taxon>
        <taxon>Pezizomycotina</taxon>
        <taxon>Dothideomycetes</taxon>
        <taxon>Dothideomycetes incertae sedis</taxon>
        <taxon>Botryosphaeriales</taxon>
        <taxon>Phyllostictaceae</taxon>
        <taxon>Phyllosticta</taxon>
    </lineage>
</organism>
<dbReference type="Proteomes" id="UP001365128">
    <property type="component" value="Unassembled WGS sequence"/>
</dbReference>
<protein>
    <recommendedName>
        <fullName evidence="4">Secreted protein</fullName>
    </recommendedName>
</protein>
<comment type="caution">
    <text evidence="2">The sequence shown here is derived from an EMBL/GenBank/DDBJ whole genome shotgun (WGS) entry which is preliminary data.</text>
</comment>
<feature type="region of interest" description="Disordered" evidence="1">
    <location>
        <begin position="33"/>
        <end position="52"/>
    </location>
</feature>
<reference evidence="2 3" key="1">
    <citation type="submission" date="2024-04" db="EMBL/GenBank/DDBJ databases">
        <title>Phyllosticta paracitricarpa is synonymous to the EU quarantine fungus P. citricarpa based on phylogenomic analyses.</title>
        <authorList>
            <consortium name="Lawrence Berkeley National Laboratory"/>
            <person name="Van Ingen-Buijs V.A."/>
            <person name="Van Westerhoven A.C."/>
            <person name="Haridas S."/>
            <person name="Skiadas P."/>
            <person name="Martin F."/>
            <person name="Groenewald J.Z."/>
            <person name="Crous P.W."/>
            <person name="Seidl M.F."/>
        </authorList>
    </citation>
    <scope>NUCLEOTIDE SEQUENCE [LARGE SCALE GENOMIC DNA]</scope>
    <source>
        <strain evidence="2 3">CBS 122670</strain>
    </source>
</reference>
<evidence type="ECO:0000313" key="3">
    <source>
        <dbReference type="Proteomes" id="UP001365128"/>
    </source>
</evidence>
<evidence type="ECO:0000256" key="1">
    <source>
        <dbReference type="SAM" id="MobiDB-lite"/>
    </source>
</evidence>
<dbReference type="EMBL" id="JBBPDW010000012">
    <property type="protein sequence ID" value="KAK7547642.1"/>
    <property type="molecule type" value="Genomic_DNA"/>
</dbReference>
<name>A0ABR1MF02_9PEZI</name>
<gene>
    <name evidence="2" type="ORF">IWX46DRAFT_58217</name>
</gene>
<evidence type="ECO:0008006" key="4">
    <source>
        <dbReference type="Google" id="ProtNLM"/>
    </source>
</evidence>
<accession>A0ABR1MF02</accession>
<evidence type="ECO:0000313" key="2">
    <source>
        <dbReference type="EMBL" id="KAK7547642.1"/>
    </source>
</evidence>
<sequence length="293" mass="32403">MFLFLHAYSFSQARHGTALHCTAWLRNANETAHGRSVPLPRPESTAPPQSVDDITANISSRRKDLHLICTAGRPRWNRHCVCLSVVVQGGTVTASVCPWSSKVEPSLRLSVRPSVRRSLRSPLSKCPRCARSPCDTSDCQNHTFSPLPAAAPRVVSFSHGAPHHHDGTCCGASMSTRGARGRLLPSNFPRLVLTYIWHIPQTTPKKRTWPPKLEPAPCRAFRTQAARRPGIVCHFCIYFDPYRSSSHVSLVLRGPGPSDCGPLMLLILPLESEPLHCMVADSRCCFFQLCVVK</sequence>
<keyword evidence="3" id="KW-1185">Reference proteome</keyword>